<dbReference type="InterPro" id="IPR020568">
    <property type="entry name" value="Ribosomal_Su5_D2-typ_SF"/>
</dbReference>
<dbReference type="Gene3D" id="3.30.230.10">
    <property type="match status" value="1"/>
</dbReference>
<reference evidence="3" key="2">
    <citation type="journal article" date="2004" name="Appl. Environ. Microbiol.">
        <title>Chloromethane-dependent expression of the cmu gene cluster of Hyphomicrobium chloromethanicum.</title>
        <authorList>
            <person name="Borodina E."/>
            <person name="McDonald I.R."/>
            <person name="Murrell J.C."/>
        </authorList>
    </citation>
    <scope>NUCLEOTIDE SEQUENCE</scope>
    <source>
        <strain evidence="3">CM2</strain>
    </source>
</reference>
<proteinExistence type="predicted"/>
<feature type="domain" description="GHMP kinase N-terminal" evidence="2">
    <location>
        <begin position="74"/>
        <end position="135"/>
    </location>
</feature>
<evidence type="ECO:0000313" key="3">
    <source>
        <dbReference type="EMBL" id="AAK01342.1"/>
    </source>
</evidence>
<keyword evidence="1 3" id="KW-0418">Kinase</keyword>
<keyword evidence="1 3" id="KW-0808">Transferase</keyword>
<reference evidence="3" key="1">
    <citation type="journal article" date="2001" name="Appl. Environ. Microbiol.">
        <title>Chloromethane utilization gene cluster from Hyphomicrobium chloromethanicum strain CM2(T) and development of functional gene probes to detect halomethane-degrading bacteria.</title>
        <authorList>
            <person name="McAnulla C."/>
            <person name="Woodall C.A."/>
            <person name="McDonald I.R."/>
            <person name="Studer A."/>
            <person name="Vuilleumier S."/>
            <person name="Leisinger T."/>
            <person name="Murrell J.C."/>
        </authorList>
    </citation>
    <scope>NUCLEOTIDE SEQUENCE</scope>
    <source>
        <strain evidence="3">CM2</strain>
    </source>
</reference>
<dbReference type="InterPro" id="IPR014721">
    <property type="entry name" value="Ribsml_uS5_D2-typ_fold_subgr"/>
</dbReference>
<dbReference type="InterPro" id="IPR006204">
    <property type="entry name" value="GHMP_kinase_N_dom"/>
</dbReference>
<evidence type="ECO:0000256" key="1">
    <source>
        <dbReference type="ARBA" id="ARBA00022777"/>
    </source>
</evidence>
<evidence type="ECO:0000259" key="2">
    <source>
        <dbReference type="Pfam" id="PF00288"/>
    </source>
</evidence>
<dbReference type="GO" id="GO:0005524">
    <property type="term" value="F:ATP binding"/>
    <property type="evidence" value="ECO:0007669"/>
    <property type="project" value="InterPro"/>
</dbReference>
<accession>Q9APK3</accession>
<dbReference type="SUPFAM" id="SSF54211">
    <property type="entry name" value="Ribosomal protein S5 domain 2-like"/>
    <property type="match status" value="1"/>
</dbReference>
<protein>
    <submittedName>
        <fullName evidence="3">Monophosphate kinase</fullName>
    </submittedName>
</protein>
<dbReference type="AlphaFoldDB" id="Q9APK3"/>
<dbReference type="EMBL" id="AF281259">
    <property type="protein sequence ID" value="AAK01342.1"/>
    <property type="molecule type" value="Genomic_DNA"/>
</dbReference>
<dbReference type="GO" id="GO:0016301">
    <property type="term" value="F:kinase activity"/>
    <property type="evidence" value="ECO:0007669"/>
    <property type="project" value="UniProtKB-KW"/>
</dbReference>
<name>Q9APK3_9HYPH</name>
<sequence>MDLTYFSNSFQSRLRSMQIPSWESLQGAFADADGQLRRGLVTLPTSEYGSQAFFLADARAGIVIHHPHDKAKAKEAARRALVALGKAAYGGDLFIGSNCPIGWGLGSSTADVVATLRAVADAYGTAFDPTELARLPFFRAASDSIMFDDSAVLFAQRDGVPRSIRRPFAILFACINQHQPIGARR</sequence>
<organism evidence="3">
    <name type="scientific">Hyphomicrobium chloromethanicum</name>
    <dbReference type="NCBI Taxonomy" id="51783"/>
    <lineage>
        <taxon>Bacteria</taxon>
        <taxon>Pseudomonadati</taxon>
        <taxon>Pseudomonadota</taxon>
        <taxon>Alphaproteobacteria</taxon>
        <taxon>Hyphomicrobiales</taxon>
        <taxon>Hyphomicrobiaceae</taxon>
        <taxon>Hyphomicrobium</taxon>
    </lineage>
</organism>
<dbReference type="Pfam" id="PF00288">
    <property type="entry name" value="GHMP_kinases_N"/>
    <property type="match status" value="1"/>
</dbReference>